<dbReference type="OrthoDB" id="2149267at2759"/>
<sequence length="146" mass="16082">MTIKQWVTSCWWGVLLSVVGFAIFMGIFIKCCAVHTPSSNPRKAPALRIQDTLRHPADTLRRKRHRPQGPPSGPPPPYPGPRPSAPPAPGPAIAGPSHGYGEGRGHYNRRDKTQLPPPTRNKNRIDDHAYVYSKGTAIEMRGKAYA</sequence>
<gene>
    <name evidence="3" type="ORF">X975_21451</name>
</gene>
<keyword evidence="3" id="KW-0401">Integrin</keyword>
<dbReference type="GO" id="GO:0006509">
    <property type="term" value="P:membrane protein ectodomain proteolysis"/>
    <property type="evidence" value="ECO:0007669"/>
    <property type="project" value="TreeGrafter"/>
</dbReference>
<dbReference type="GO" id="GO:0007229">
    <property type="term" value="P:integrin-mediated signaling pathway"/>
    <property type="evidence" value="ECO:0007669"/>
    <property type="project" value="UniProtKB-KW"/>
</dbReference>
<dbReference type="GO" id="GO:0004222">
    <property type="term" value="F:metalloendopeptidase activity"/>
    <property type="evidence" value="ECO:0007669"/>
    <property type="project" value="TreeGrafter"/>
</dbReference>
<feature type="region of interest" description="Disordered" evidence="1">
    <location>
        <begin position="39"/>
        <end position="128"/>
    </location>
</feature>
<feature type="compositionally biased region" description="Basic and acidic residues" evidence="1">
    <location>
        <begin position="51"/>
        <end position="60"/>
    </location>
</feature>
<evidence type="ECO:0000256" key="1">
    <source>
        <dbReference type="SAM" id="MobiDB-lite"/>
    </source>
</evidence>
<dbReference type="PANTHER" id="PTHR45702:SF2">
    <property type="entry name" value="KUZBANIAN, ISOFORM A"/>
    <property type="match status" value="1"/>
</dbReference>
<name>A0A087UIC0_STEMI</name>
<dbReference type="Proteomes" id="UP000054359">
    <property type="component" value="Unassembled WGS sequence"/>
</dbReference>
<organism evidence="3 4">
    <name type="scientific">Stegodyphus mimosarum</name>
    <name type="common">African social velvet spider</name>
    <dbReference type="NCBI Taxonomy" id="407821"/>
    <lineage>
        <taxon>Eukaryota</taxon>
        <taxon>Metazoa</taxon>
        <taxon>Ecdysozoa</taxon>
        <taxon>Arthropoda</taxon>
        <taxon>Chelicerata</taxon>
        <taxon>Arachnida</taxon>
        <taxon>Araneae</taxon>
        <taxon>Araneomorphae</taxon>
        <taxon>Entelegynae</taxon>
        <taxon>Eresoidea</taxon>
        <taxon>Eresidae</taxon>
        <taxon>Stegodyphus</taxon>
    </lineage>
</organism>
<feature type="transmembrane region" description="Helical" evidence="2">
    <location>
        <begin position="12"/>
        <end position="33"/>
    </location>
</feature>
<keyword evidence="2" id="KW-1133">Transmembrane helix</keyword>
<feature type="compositionally biased region" description="Basic and acidic residues" evidence="1">
    <location>
        <begin position="101"/>
        <end position="113"/>
    </location>
</feature>
<dbReference type="STRING" id="407821.A0A087UIC0"/>
<feature type="non-terminal residue" evidence="3">
    <location>
        <position position="146"/>
    </location>
</feature>
<keyword evidence="2" id="KW-0812">Transmembrane</keyword>
<accession>A0A087UIC0</accession>
<dbReference type="AlphaFoldDB" id="A0A087UIC0"/>
<keyword evidence="4" id="KW-1185">Reference proteome</keyword>
<dbReference type="GO" id="GO:0007219">
    <property type="term" value="P:Notch signaling pathway"/>
    <property type="evidence" value="ECO:0007669"/>
    <property type="project" value="TreeGrafter"/>
</dbReference>
<dbReference type="InterPro" id="IPR051489">
    <property type="entry name" value="ADAM_Metalloproteinase"/>
</dbReference>
<dbReference type="EMBL" id="KK119940">
    <property type="protein sequence ID" value="KFM77109.1"/>
    <property type="molecule type" value="Genomic_DNA"/>
</dbReference>
<dbReference type="PANTHER" id="PTHR45702">
    <property type="entry name" value="ADAM10/ADAM17 METALLOPEPTIDASE FAMILY MEMBER"/>
    <property type="match status" value="1"/>
</dbReference>
<proteinExistence type="predicted"/>
<evidence type="ECO:0000313" key="4">
    <source>
        <dbReference type="Proteomes" id="UP000054359"/>
    </source>
</evidence>
<protein>
    <submittedName>
        <fullName evidence="3">Disintegrin and metalloproteinase domain-containing protein 10</fullName>
    </submittedName>
</protein>
<feature type="compositionally biased region" description="Pro residues" evidence="1">
    <location>
        <begin position="68"/>
        <end position="90"/>
    </location>
</feature>
<dbReference type="GO" id="GO:0005886">
    <property type="term" value="C:plasma membrane"/>
    <property type="evidence" value="ECO:0007669"/>
    <property type="project" value="TreeGrafter"/>
</dbReference>
<evidence type="ECO:0000313" key="3">
    <source>
        <dbReference type="EMBL" id="KFM77109.1"/>
    </source>
</evidence>
<reference evidence="3 4" key="1">
    <citation type="submission" date="2013-11" db="EMBL/GenBank/DDBJ databases">
        <title>Genome sequencing of Stegodyphus mimosarum.</title>
        <authorList>
            <person name="Bechsgaard J."/>
        </authorList>
    </citation>
    <scope>NUCLEOTIDE SEQUENCE [LARGE SCALE GENOMIC DNA]</scope>
</reference>
<keyword evidence="2" id="KW-0472">Membrane</keyword>
<evidence type="ECO:0000256" key="2">
    <source>
        <dbReference type="SAM" id="Phobius"/>
    </source>
</evidence>